<proteinExistence type="predicted"/>
<evidence type="ECO:0000313" key="1">
    <source>
        <dbReference type="EMBL" id="KIC96010.1"/>
    </source>
</evidence>
<dbReference type="STRING" id="1349421.OI18_02130"/>
<gene>
    <name evidence="1" type="ORF">OI18_02130</name>
</gene>
<evidence type="ECO:0000313" key="2">
    <source>
        <dbReference type="Proteomes" id="UP000031408"/>
    </source>
</evidence>
<dbReference type="AlphaFoldDB" id="A0A0C1IPA6"/>
<protein>
    <recommendedName>
        <fullName evidence="3">Lipocalin-like domain-containing protein</fullName>
    </recommendedName>
</protein>
<organism evidence="1 2">
    <name type="scientific">Flavihumibacter solisilvae</name>
    <dbReference type="NCBI Taxonomy" id="1349421"/>
    <lineage>
        <taxon>Bacteria</taxon>
        <taxon>Pseudomonadati</taxon>
        <taxon>Bacteroidota</taxon>
        <taxon>Chitinophagia</taxon>
        <taxon>Chitinophagales</taxon>
        <taxon>Chitinophagaceae</taxon>
        <taxon>Flavihumibacter</taxon>
    </lineage>
</organism>
<evidence type="ECO:0008006" key="3">
    <source>
        <dbReference type="Google" id="ProtNLM"/>
    </source>
</evidence>
<dbReference type="EMBL" id="JSVC01000002">
    <property type="protein sequence ID" value="KIC96010.1"/>
    <property type="molecule type" value="Genomic_DNA"/>
</dbReference>
<accession>A0A0C1IPA6</accession>
<sequence>MEMNLPSSNLHNMKKFFFAALVLCLAFGACQKSGEDDNDQPPTKTEILTSGSWRISGYEVDTLGDGTFEIDVYSLVFEDCDKDDFLVFKTSGDLDFDEGPSKCEDSDPQVYTLSWRLLDSDTKLEIEGDPYDIMELSNSTLKLVYMDQGAYGERITMVKR</sequence>
<dbReference type="Proteomes" id="UP000031408">
    <property type="component" value="Unassembled WGS sequence"/>
</dbReference>
<keyword evidence="2" id="KW-1185">Reference proteome</keyword>
<reference evidence="1 2" key="1">
    <citation type="submission" date="2014-11" db="EMBL/GenBank/DDBJ databases">
        <title>Genome sequence of Flavihumibacter solisilvae 3-3.</title>
        <authorList>
            <person name="Zhou G."/>
            <person name="Li M."/>
            <person name="Wang G."/>
        </authorList>
    </citation>
    <scope>NUCLEOTIDE SEQUENCE [LARGE SCALE GENOMIC DNA]</scope>
    <source>
        <strain evidence="1 2">3-3</strain>
    </source>
</reference>
<name>A0A0C1IPA6_9BACT</name>
<comment type="caution">
    <text evidence="1">The sequence shown here is derived from an EMBL/GenBank/DDBJ whole genome shotgun (WGS) entry which is preliminary data.</text>
</comment>